<keyword evidence="2" id="KW-1185">Reference proteome</keyword>
<dbReference type="EMBL" id="NOXV01000196">
    <property type="protein sequence ID" value="OYQ42493.1"/>
    <property type="molecule type" value="Genomic_DNA"/>
</dbReference>
<reference evidence="1 2" key="1">
    <citation type="submission" date="2017-07" db="EMBL/GenBank/DDBJ databases">
        <title>Flavobacterium cyanobacteriorum sp. nov., isolated from cyanobacterial aggregates in a eutrophic lake.</title>
        <authorList>
            <person name="Cai H."/>
        </authorList>
    </citation>
    <scope>NUCLEOTIDE SEQUENCE [LARGE SCALE GENOMIC DNA]</scope>
    <source>
        <strain evidence="1 2">TH021</strain>
    </source>
</reference>
<dbReference type="OrthoDB" id="24355at2"/>
<dbReference type="Gene3D" id="3.50.50.60">
    <property type="entry name" value="FAD/NAD(P)-binding domain"/>
    <property type="match status" value="1"/>
</dbReference>
<dbReference type="Proteomes" id="UP000216605">
    <property type="component" value="Unassembled WGS sequence"/>
</dbReference>
<comment type="caution">
    <text evidence="1">The sequence shown here is derived from an EMBL/GenBank/DDBJ whole genome shotgun (WGS) entry which is preliminary data.</text>
</comment>
<evidence type="ECO:0000313" key="1">
    <source>
        <dbReference type="EMBL" id="OYQ42493.1"/>
    </source>
</evidence>
<evidence type="ECO:0000313" key="2">
    <source>
        <dbReference type="Proteomes" id="UP000216605"/>
    </source>
</evidence>
<organism evidence="1 2">
    <name type="scientific">Flavobacterium cyanobacteriorum</name>
    <dbReference type="NCBI Taxonomy" id="2022802"/>
    <lineage>
        <taxon>Bacteria</taxon>
        <taxon>Pseudomonadati</taxon>
        <taxon>Bacteroidota</taxon>
        <taxon>Flavobacteriia</taxon>
        <taxon>Flavobacteriales</taxon>
        <taxon>Flavobacteriaceae</taxon>
        <taxon>Flavobacterium</taxon>
    </lineage>
</organism>
<sequence>MEHYDYIFAGAGLASLMTVHRMAVSGHFSGKQVLLLDADDKKINDRTWCFWEKEHGGWDAIVSKQWEKTLFGGTDYKKSLDFSPYRYKMIRGIDFYNYVFEHLRGYNDIVFKTERITGFQEGGGTVTVTTTEKSYTCNKLLNSLYDPGAAQSNHKYPLLQQHFTGWHIKTDRPAFNDREATFMDFSIAQKGNTRFMYVLPFAPDEALVEYTLFSEHLLPEAAYGEAITAYLSERGIYNFEILHKEKGSIPMTVYPFWEHNTKNIINIGSAGGWTKASTGFTFMNTVKQSARLVQFLREKEDFRMFGKKNRFWYYDLLLLDILYRTNEKGAGIFSAMFRRGNAALILKFLDEETTFAEDIRVILQCPKMLFIKALLKRALGHKPHGR</sequence>
<dbReference type="SUPFAM" id="SSF51905">
    <property type="entry name" value="FAD/NAD(P)-binding domain"/>
    <property type="match status" value="1"/>
</dbReference>
<dbReference type="InterPro" id="IPR036188">
    <property type="entry name" value="FAD/NAD-bd_sf"/>
</dbReference>
<name>A0A255ZLT6_9FLAO</name>
<dbReference type="Pfam" id="PF05834">
    <property type="entry name" value="Lycopene_cycl"/>
    <property type="match status" value="1"/>
</dbReference>
<protein>
    <submittedName>
        <fullName evidence="1">Lycopene cyclase</fullName>
    </submittedName>
</protein>
<accession>A0A255ZLT6</accession>
<dbReference type="RefSeq" id="WP_094412854.1">
    <property type="nucleotide sequence ID" value="NZ_NOXV01000196.1"/>
</dbReference>
<proteinExistence type="predicted"/>
<dbReference type="AlphaFoldDB" id="A0A255ZLT6"/>
<gene>
    <name evidence="1" type="ORF">CHU92_04025</name>
</gene>